<dbReference type="InterPro" id="IPR011047">
    <property type="entry name" value="Quinoprotein_ADH-like_sf"/>
</dbReference>
<dbReference type="PANTHER" id="PTHR34512:SF30">
    <property type="entry name" value="OUTER MEMBRANE PROTEIN ASSEMBLY FACTOR BAMB"/>
    <property type="match status" value="1"/>
</dbReference>
<dbReference type="SUPFAM" id="SSF50998">
    <property type="entry name" value="Quinoprotein alcohol dehydrogenase-like"/>
    <property type="match status" value="2"/>
</dbReference>
<accession>A0A081NHS0</accession>
<organism evidence="3 4">
    <name type="scientific">Endozoicomonas numazuensis</name>
    <dbReference type="NCBI Taxonomy" id="1137799"/>
    <lineage>
        <taxon>Bacteria</taxon>
        <taxon>Pseudomonadati</taxon>
        <taxon>Pseudomonadota</taxon>
        <taxon>Gammaproteobacteria</taxon>
        <taxon>Oceanospirillales</taxon>
        <taxon>Endozoicomonadaceae</taxon>
        <taxon>Endozoicomonas</taxon>
    </lineage>
</organism>
<evidence type="ECO:0000313" key="3">
    <source>
        <dbReference type="EMBL" id="KEQ17993.1"/>
    </source>
</evidence>
<dbReference type="InterPro" id="IPR002372">
    <property type="entry name" value="PQQ_rpt_dom"/>
</dbReference>
<protein>
    <recommendedName>
        <fullName evidence="2">Pyrrolo-quinoline quinone repeat domain-containing protein</fullName>
    </recommendedName>
</protein>
<dbReference type="Proteomes" id="UP000028073">
    <property type="component" value="Unassembled WGS sequence"/>
</dbReference>
<gene>
    <name evidence="3" type="ORF">GZ78_10345</name>
</gene>
<evidence type="ECO:0000313" key="4">
    <source>
        <dbReference type="Proteomes" id="UP000028073"/>
    </source>
</evidence>
<feature type="region of interest" description="Disordered" evidence="1">
    <location>
        <begin position="40"/>
        <end position="65"/>
    </location>
</feature>
<keyword evidence="4" id="KW-1185">Reference proteome</keyword>
<proteinExistence type="predicted"/>
<dbReference type="InterPro" id="IPR015943">
    <property type="entry name" value="WD40/YVTN_repeat-like_dom_sf"/>
</dbReference>
<reference evidence="3 4" key="1">
    <citation type="submission" date="2014-06" db="EMBL/GenBank/DDBJ databases">
        <title>Whole Genome Sequences of Three Symbiotic Endozoicomonas Bacteria.</title>
        <authorList>
            <person name="Neave M.J."/>
            <person name="Apprill A."/>
            <person name="Voolstra C.R."/>
        </authorList>
    </citation>
    <scope>NUCLEOTIDE SEQUENCE [LARGE SCALE GENOMIC DNA]</scope>
    <source>
        <strain evidence="3 4">DSM 25634</strain>
    </source>
</reference>
<evidence type="ECO:0000259" key="2">
    <source>
        <dbReference type="Pfam" id="PF13360"/>
    </source>
</evidence>
<dbReference type="OrthoDB" id="5173551at2"/>
<sequence>MQYIFESGHPGTSSRKQGKASLLALLAITTALSGSVSASQLQSDSLPGVPGYQEDNPYLENSPYPTIHGDSRVSDYVEDQAPVKIEKAWTVLPNEVFVQPCSSGANGQLYCTMSRGGESGICNLVALDLKTGKELWRDVDPVTRKCILDEGSTLNNPYIDKEGRLYTADTQKIVSFDAKGNVLWTNDYPSKIVSKKGYPNVPFGLNTLPSGELVTATVGDGVVLVVDRMSGKTLAALDLPSEKTDTSGPVPEKYLQTKADKLAKELWWKVGLGDSGYEIDNNTAVDPKTGTILISGGAPEGDSEHQGALWGLQYKNGNLRVLFHVPMAGKGGIATSPAITKDGNYVLIGNDAEQLVAVDLPACLALSAKTIDGGRIGAACEIYGASEPVGFVIASSPTVAPDNRAYISLGLKGLGSFQISGGNGKPVKVEKVWESKLAKGRVPVSVITGFDNVIYFSDRNFMDSTHAVVGVDPKDGSVLSTTPAGDAMNITMAIDPDSKERILIANIGNLSDEVGAHQYGTPLLDSPAGVTTFKAIE</sequence>
<evidence type="ECO:0000256" key="1">
    <source>
        <dbReference type="SAM" id="MobiDB-lite"/>
    </source>
</evidence>
<dbReference type="Pfam" id="PF13360">
    <property type="entry name" value="PQQ_2"/>
    <property type="match status" value="1"/>
</dbReference>
<dbReference type="PANTHER" id="PTHR34512">
    <property type="entry name" value="CELL SURFACE PROTEIN"/>
    <property type="match status" value="1"/>
</dbReference>
<dbReference type="STRING" id="1137799.GZ78_10345"/>
<dbReference type="RefSeq" id="WP_034835012.1">
    <property type="nucleotide sequence ID" value="NZ_JOKH01000002.1"/>
</dbReference>
<dbReference type="Gene3D" id="2.130.10.10">
    <property type="entry name" value="YVTN repeat-like/Quinoprotein amine dehydrogenase"/>
    <property type="match status" value="2"/>
</dbReference>
<name>A0A081NHS0_9GAMM</name>
<dbReference type="eggNOG" id="COG1520">
    <property type="taxonomic scope" value="Bacteria"/>
</dbReference>
<dbReference type="AlphaFoldDB" id="A0A081NHS0"/>
<feature type="domain" description="Pyrrolo-quinoline quinone repeat" evidence="2">
    <location>
        <begin position="124"/>
        <end position="479"/>
    </location>
</feature>
<comment type="caution">
    <text evidence="3">The sequence shown here is derived from an EMBL/GenBank/DDBJ whole genome shotgun (WGS) entry which is preliminary data.</text>
</comment>
<dbReference type="EMBL" id="JOKH01000002">
    <property type="protein sequence ID" value="KEQ17993.1"/>
    <property type="molecule type" value="Genomic_DNA"/>
</dbReference>